<sequence>MAHYSIEFPRDIAQGCQAILERRDEVVMLASGHEESNQRWTHARRSWAAGLAIRSHADLAKVVELFEEVRGRANSFHFRDWLDWRSALAPGPITPTDQPLGSPITGSTEYEPAFGDGVTTAFQITKRYGLTNPYLRPIALPHSTSLRVAVDGTEIVSGWTLSPTGGVLTFDTPPAAGLPLTAGFTFDVPVRFSDSSLSLEWAYFNENGGSGMAPDITLIEKRLDWLS</sequence>
<dbReference type="InterPro" id="IPR011740">
    <property type="entry name" value="DUF2460"/>
</dbReference>
<dbReference type="AlphaFoldDB" id="A0A843YDX0"/>
<organism evidence="2 3">
    <name type="scientific">Tritonibacter litoralis</name>
    <dbReference type="NCBI Taxonomy" id="2662264"/>
    <lineage>
        <taxon>Bacteria</taxon>
        <taxon>Pseudomonadati</taxon>
        <taxon>Pseudomonadota</taxon>
        <taxon>Alphaproteobacteria</taxon>
        <taxon>Rhodobacterales</taxon>
        <taxon>Paracoccaceae</taxon>
        <taxon>Tritonibacter</taxon>
    </lineage>
</organism>
<evidence type="ECO:0000259" key="1">
    <source>
        <dbReference type="Pfam" id="PF09343"/>
    </source>
</evidence>
<accession>A0A843YDX0</accession>
<keyword evidence="3" id="KW-1185">Reference proteome</keyword>
<proteinExistence type="predicted"/>
<name>A0A843YDX0_9RHOB</name>
<evidence type="ECO:0000313" key="3">
    <source>
        <dbReference type="Proteomes" id="UP000444174"/>
    </source>
</evidence>
<dbReference type="EMBL" id="WIBF01000006">
    <property type="protein sequence ID" value="MQQ09111.1"/>
    <property type="molecule type" value="Genomic_DNA"/>
</dbReference>
<feature type="domain" description="DUF2460" evidence="1">
    <location>
        <begin position="6"/>
        <end position="220"/>
    </location>
</feature>
<reference evidence="2 3" key="1">
    <citation type="submission" date="2019-10" db="EMBL/GenBank/DDBJ databases">
        <title>Epibacterium sp. nov., isolated from seawater.</title>
        <authorList>
            <person name="Zhang X."/>
            <person name="Li N."/>
        </authorList>
    </citation>
    <scope>NUCLEOTIDE SEQUENCE [LARGE SCALE GENOMIC DNA]</scope>
    <source>
        <strain evidence="2 3">SM1979</strain>
    </source>
</reference>
<evidence type="ECO:0000313" key="2">
    <source>
        <dbReference type="EMBL" id="MQQ09111.1"/>
    </source>
</evidence>
<protein>
    <submittedName>
        <fullName evidence="2">TIGR02217 family protein</fullName>
    </submittedName>
</protein>
<comment type="caution">
    <text evidence="2">The sequence shown here is derived from an EMBL/GenBank/DDBJ whole genome shotgun (WGS) entry which is preliminary data.</text>
</comment>
<dbReference type="Pfam" id="PF09343">
    <property type="entry name" value="DUF2460"/>
    <property type="match status" value="1"/>
</dbReference>
<gene>
    <name evidence="2" type="ORF">GFB49_11650</name>
</gene>
<dbReference type="Proteomes" id="UP000444174">
    <property type="component" value="Unassembled WGS sequence"/>
</dbReference>
<dbReference type="NCBIfam" id="TIGR02217">
    <property type="entry name" value="chp_TIGR02217"/>
    <property type="match status" value="1"/>
</dbReference>
<dbReference type="RefSeq" id="WP_153216055.1">
    <property type="nucleotide sequence ID" value="NZ_WIBF01000006.1"/>
</dbReference>